<feature type="region of interest" description="Disordered" evidence="1">
    <location>
        <begin position="128"/>
        <end position="154"/>
    </location>
</feature>
<gene>
    <name evidence="2" type="ORF">Cgig2_003575</name>
</gene>
<reference evidence="2" key="1">
    <citation type="submission" date="2022-04" db="EMBL/GenBank/DDBJ databases">
        <title>Carnegiea gigantea Genome sequencing and assembly v2.</title>
        <authorList>
            <person name="Copetti D."/>
            <person name="Sanderson M.J."/>
            <person name="Burquez A."/>
            <person name="Wojciechowski M.F."/>
        </authorList>
    </citation>
    <scope>NUCLEOTIDE SEQUENCE</scope>
    <source>
        <strain evidence="2">SGP5-SGP5p</strain>
        <tissue evidence="2">Aerial part</tissue>
    </source>
</reference>
<evidence type="ECO:0000313" key="2">
    <source>
        <dbReference type="EMBL" id="KAJ8432498.1"/>
    </source>
</evidence>
<protein>
    <submittedName>
        <fullName evidence="2">Uncharacterized protein</fullName>
    </submittedName>
</protein>
<keyword evidence="3" id="KW-1185">Reference proteome</keyword>
<evidence type="ECO:0000256" key="1">
    <source>
        <dbReference type="SAM" id="MobiDB-lite"/>
    </source>
</evidence>
<comment type="caution">
    <text evidence="2">The sequence shown here is derived from an EMBL/GenBank/DDBJ whole genome shotgun (WGS) entry which is preliminary data.</text>
</comment>
<dbReference type="AlphaFoldDB" id="A0A9Q1JX33"/>
<organism evidence="2 3">
    <name type="scientific">Carnegiea gigantea</name>
    <dbReference type="NCBI Taxonomy" id="171969"/>
    <lineage>
        <taxon>Eukaryota</taxon>
        <taxon>Viridiplantae</taxon>
        <taxon>Streptophyta</taxon>
        <taxon>Embryophyta</taxon>
        <taxon>Tracheophyta</taxon>
        <taxon>Spermatophyta</taxon>
        <taxon>Magnoliopsida</taxon>
        <taxon>eudicotyledons</taxon>
        <taxon>Gunneridae</taxon>
        <taxon>Pentapetalae</taxon>
        <taxon>Caryophyllales</taxon>
        <taxon>Cactineae</taxon>
        <taxon>Cactaceae</taxon>
        <taxon>Cactoideae</taxon>
        <taxon>Echinocereeae</taxon>
        <taxon>Carnegiea</taxon>
    </lineage>
</organism>
<feature type="compositionally biased region" description="Basic and acidic residues" evidence="1">
    <location>
        <begin position="128"/>
        <end position="149"/>
    </location>
</feature>
<dbReference type="EMBL" id="JAKOGI010000602">
    <property type="protein sequence ID" value="KAJ8432498.1"/>
    <property type="molecule type" value="Genomic_DNA"/>
</dbReference>
<sequence>MPQIDTSALQGGDAKRIIKAKQALRKAHNSVRPSWSVTLPDAAKSRGAGWYEGQEESSQPRCSVGGGSEERVLLTVRFVGTLSTGTPAPGNTYPPSKWPVMVLVEAPRRTYIKAIEICTGDDFEDTCKRGGQDKGPQADKHPTKMRKELGVSTPPLRTSLWKSRAISC</sequence>
<accession>A0A9Q1JX33</accession>
<evidence type="ECO:0000313" key="3">
    <source>
        <dbReference type="Proteomes" id="UP001153076"/>
    </source>
</evidence>
<proteinExistence type="predicted"/>
<name>A0A9Q1JX33_9CARY</name>
<dbReference type="Proteomes" id="UP001153076">
    <property type="component" value="Unassembled WGS sequence"/>
</dbReference>